<name>B0D9Y6_LACBS</name>
<evidence type="ECO:0000313" key="1">
    <source>
        <dbReference type="EMBL" id="EDR08668.1"/>
    </source>
</evidence>
<proteinExistence type="predicted"/>
<keyword evidence="2" id="KW-1185">Reference proteome</keyword>
<dbReference type="EMBL" id="DS547101">
    <property type="protein sequence ID" value="EDR08668.1"/>
    <property type="molecule type" value="Genomic_DNA"/>
</dbReference>
<dbReference type="HOGENOM" id="CLU_3143317_0_0_1"/>
<dbReference type="Proteomes" id="UP000001194">
    <property type="component" value="Unassembled WGS sequence"/>
</dbReference>
<organism evidence="2">
    <name type="scientific">Laccaria bicolor (strain S238N-H82 / ATCC MYA-4686)</name>
    <name type="common">Bicoloured deceiver</name>
    <name type="synonym">Laccaria laccata var. bicolor</name>
    <dbReference type="NCBI Taxonomy" id="486041"/>
    <lineage>
        <taxon>Eukaryota</taxon>
        <taxon>Fungi</taxon>
        <taxon>Dikarya</taxon>
        <taxon>Basidiomycota</taxon>
        <taxon>Agaricomycotina</taxon>
        <taxon>Agaricomycetes</taxon>
        <taxon>Agaricomycetidae</taxon>
        <taxon>Agaricales</taxon>
        <taxon>Agaricineae</taxon>
        <taxon>Hydnangiaceae</taxon>
        <taxon>Laccaria</taxon>
    </lineage>
</organism>
<dbReference type="AlphaFoldDB" id="B0D9Y6"/>
<evidence type="ECO:0000313" key="2">
    <source>
        <dbReference type="Proteomes" id="UP000001194"/>
    </source>
</evidence>
<dbReference type="InParanoid" id="B0D9Y6"/>
<gene>
    <name evidence="1" type="ORF">LACBIDRAFT_297079</name>
</gene>
<dbReference type="KEGG" id="lbc:LACBIDRAFT_297079"/>
<dbReference type="GeneID" id="6076496"/>
<protein>
    <submittedName>
        <fullName evidence="1">Predicted protein</fullName>
    </submittedName>
</protein>
<dbReference type="RefSeq" id="XP_001880893.1">
    <property type="nucleotide sequence ID" value="XM_001880858.1"/>
</dbReference>
<accession>B0D9Y6</accession>
<reference evidence="1 2" key="1">
    <citation type="journal article" date="2008" name="Nature">
        <title>The genome of Laccaria bicolor provides insights into mycorrhizal symbiosis.</title>
        <authorList>
            <person name="Martin F."/>
            <person name="Aerts A."/>
            <person name="Ahren D."/>
            <person name="Brun A."/>
            <person name="Danchin E.G.J."/>
            <person name="Duchaussoy F."/>
            <person name="Gibon J."/>
            <person name="Kohler A."/>
            <person name="Lindquist E."/>
            <person name="Pereda V."/>
            <person name="Salamov A."/>
            <person name="Shapiro H.J."/>
            <person name="Wuyts J."/>
            <person name="Blaudez D."/>
            <person name="Buee M."/>
            <person name="Brokstein P."/>
            <person name="Canbaeck B."/>
            <person name="Cohen D."/>
            <person name="Courty P.E."/>
            <person name="Coutinho P.M."/>
            <person name="Delaruelle C."/>
            <person name="Detter J.C."/>
            <person name="Deveau A."/>
            <person name="DiFazio S."/>
            <person name="Duplessis S."/>
            <person name="Fraissinet-Tachet L."/>
            <person name="Lucic E."/>
            <person name="Frey-Klett P."/>
            <person name="Fourrey C."/>
            <person name="Feussner I."/>
            <person name="Gay G."/>
            <person name="Grimwood J."/>
            <person name="Hoegger P.J."/>
            <person name="Jain P."/>
            <person name="Kilaru S."/>
            <person name="Labbe J."/>
            <person name="Lin Y.C."/>
            <person name="Legue V."/>
            <person name="Le Tacon F."/>
            <person name="Marmeisse R."/>
            <person name="Melayah D."/>
            <person name="Montanini B."/>
            <person name="Muratet M."/>
            <person name="Nehls U."/>
            <person name="Niculita-Hirzel H."/>
            <person name="Oudot-Le Secq M.P."/>
            <person name="Peter M."/>
            <person name="Quesneville H."/>
            <person name="Rajashekar B."/>
            <person name="Reich M."/>
            <person name="Rouhier N."/>
            <person name="Schmutz J."/>
            <person name="Yin T."/>
            <person name="Chalot M."/>
            <person name="Henrissat B."/>
            <person name="Kuees U."/>
            <person name="Lucas S."/>
            <person name="Van de Peer Y."/>
            <person name="Podila G.K."/>
            <person name="Polle A."/>
            <person name="Pukkila P.J."/>
            <person name="Richardson P.M."/>
            <person name="Rouze P."/>
            <person name="Sanders I.R."/>
            <person name="Stajich J.E."/>
            <person name="Tunlid A."/>
            <person name="Tuskan G."/>
            <person name="Grigoriev I.V."/>
        </authorList>
    </citation>
    <scope>NUCLEOTIDE SEQUENCE [LARGE SCALE GENOMIC DNA]</scope>
    <source>
        <strain evidence="2">S238N-H82 / ATCC MYA-4686</strain>
    </source>
</reference>
<sequence length="49" mass="5535">MRSCEFKGGSAGFYTTTDISMLERQGNYRALVRVPTWCPPPPTNNMCSY</sequence>